<keyword evidence="1 4" id="KW-0245">EGF-like domain</keyword>
<feature type="disulfide bond" evidence="4">
    <location>
        <begin position="251"/>
        <end position="260"/>
    </location>
</feature>
<dbReference type="PROSITE" id="PS01186">
    <property type="entry name" value="EGF_2"/>
    <property type="match status" value="1"/>
</dbReference>
<keyword evidence="2" id="KW-0677">Repeat</keyword>
<reference evidence="7" key="1">
    <citation type="submission" date="2023-01" db="EMBL/GenBank/DDBJ databases">
        <title>Metagenome sequencing of chrysophaentin producing Chrysophaeum taylorii.</title>
        <authorList>
            <person name="Davison J."/>
            <person name="Bewley C."/>
        </authorList>
    </citation>
    <scope>NUCLEOTIDE SEQUENCE</scope>
    <source>
        <strain evidence="7">NIES-1699</strain>
    </source>
</reference>
<dbReference type="PRINTS" id="PR00011">
    <property type="entry name" value="EGFLAMININ"/>
</dbReference>
<feature type="disulfide bond" evidence="4">
    <location>
        <begin position="232"/>
        <end position="242"/>
    </location>
</feature>
<dbReference type="AlphaFoldDB" id="A0AAD7UCK2"/>
<keyword evidence="8" id="KW-1185">Reference proteome</keyword>
<dbReference type="InterPro" id="IPR013111">
    <property type="entry name" value="EGF_extracell"/>
</dbReference>
<keyword evidence="5" id="KW-0732">Signal</keyword>
<gene>
    <name evidence="7" type="ORF">CTAYLR_003215</name>
</gene>
<dbReference type="Proteomes" id="UP001230188">
    <property type="component" value="Unassembled WGS sequence"/>
</dbReference>
<feature type="domain" description="EGF-like" evidence="6">
    <location>
        <begin position="228"/>
        <end position="261"/>
    </location>
</feature>
<evidence type="ECO:0000313" key="8">
    <source>
        <dbReference type="Proteomes" id="UP001230188"/>
    </source>
</evidence>
<feature type="disulfide bond" evidence="4">
    <location>
        <begin position="106"/>
        <end position="115"/>
    </location>
</feature>
<feature type="chain" id="PRO_5041970365" description="EGF-like domain-containing protein" evidence="5">
    <location>
        <begin position="16"/>
        <end position="268"/>
    </location>
</feature>
<dbReference type="PROSITE" id="PS00022">
    <property type="entry name" value="EGF_1"/>
    <property type="match status" value="2"/>
</dbReference>
<evidence type="ECO:0000259" key="6">
    <source>
        <dbReference type="PROSITE" id="PS50026"/>
    </source>
</evidence>
<evidence type="ECO:0000256" key="2">
    <source>
        <dbReference type="ARBA" id="ARBA00022737"/>
    </source>
</evidence>
<sequence length="268" mass="28835">MTSLLLLLFFWVVGPNNFLVRAGDCIDQNYCNGHGTCVESTSRCECYDGWGSDKDVAVYKSYDCSLRTCASGRAWADLPMETHRAHALAECSNKGSCNRQTGTCECFPGFTGDACQRKSCVNDCSGHGRCVSLKRMASLSDALPLSASTTYAGNEDTTRWDQNMIFGCVCDSSWEVGTGAGQRQEPEWFGYDCSKRHCPSGDDPYTVNIDETDCTNVTAAGGSAAGAPGNECHVDCANRGICDYETGVCDCFQGSYGHDCTLLSALAL</sequence>
<dbReference type="SMART" id="SM00181">
    <property type="entry name" value="EGF"/>
    <property type="match status" value="3"/>
</dbReference>
<protein>
    <recommendedName>
        <fullName evidence="6">EGF-like domain-containing protein</fullName>
    </recommendedName>
</protein>
<accession>A0AAD7UCK2</accession>
<dbReference type="EMBL" id="JAQMWT010000443">
    <property type="protein sequence ID" value="KAJ8601223.1"/>
    <property type="molecule type" value="Genomic_DNA"/>
</dbReference>
<proteinExistence type="predicted"/>
<dbReference type="Gene3D" id="2.10.25.10">
    <property type="entry name" value="Laminin"/>
    <property type="match status" value="1"/>
</dbReference>
<keyword evidence="3 4" id="KW-1015">Disulfide bond</keyword>
<organism evidence="7 8">
    <name type="scientific">Chrysophaeum taylorii</name>
    <dbReference type="NCBI Taxonomy" id="2483200"/>
    <lineage>
        <taxon>Eukaryota</taxon>
        <taxon>Sar</taxon>
        <taxon>Stramenopiles</taxon>
        <taxon>Ochrophyta</taxon>
        <taxon>Pelagophyceae</taxon>
        <taxon>Pelagomonadales</taxon>
        <taxon>Pelagomonadaceae</taxon>
        <taxon>Chrysophaeum</taxon>
    </lineage>
</organism>
<dbReference type="Pfam" id="PF07974">
    <property type="entry name" value="EGF_2"/>
    <property type="match status" value="2"/>
</dbReference>
<comment type="caution">
    <text evidence="7">The sequence shown here is derived from an EMBL/GenBank/DDBJ whole genome shotgun (WGS) entry which is preliminary data.</text>
</comment>
<comment type="caution">
    <text evidence="4">Lacks conserved residue(s) required for the propagation of feature annotation.</text>
</comment>
<evidence type="ECO:0000256" key="5">
    <source>
        <dbReference type="SAM" id="SignalP"/>
    </source>
</evidence>
<feature type="domain" description="EGF-like" evidence="6">
    <location>
        <begin position="82"/>
        <end position="116"/>
    </location>
</feature>
<evidence type="ECO:0000256" key="4">
    <source>
        <dbReference type="PROSITE-ProRule" id="PRU00076"/>
    </source>
</evidence>
<evidence type="ECO:0000256" key="3">
    <source>
        <dbReference type="ARBA" id="ARBA00023157"/>
    </source>
</evidence>
<evidence type="ECO:0000256" key="1">
    <source>
        <dbReference type="ARBA" id="ARBA00022536"/>
    </source>
</evidence>
<evidence type="ECO:0000313" key="7">
    <source>
        <dbReference type="EMBL" id="KAJ8601223.1"/>
    </source>
</evidence>
<dbReference type="PANTHER" id="PTHR11219">
    <property type="entry name" value="TENEURIN AND N-ACETYLGLUCOSAMINE-1-PHOSPHODIESTER ALPHA-N-ACETYLGLUCOSAMINIDASE"/>
    <property type="match status" value="1"/>
</dbReference>
<dbReference type="PROSITE" id="PS50026">
    <property type="entry name" value="EGF_3"/>
    <property type="match status" value="2"/>
</dbReference>
<name>A0AAD7UCK2_9STRA</name>
<feature type="signal peptide" evidence="5">
    <location>
        <begin position="1"/>
        <end position="15"/>
    </location>
</feature>
<dbReference type="InterPro" id="IPR000742">
    <property type="entry name" value="EGF"/>
</dbReference>
<dbReference type="InterPro" id="IPR051216">
    <property type="entry name" value="Teneurin"/>
</dbReference>
<dbReference type="PANTHER" id="PTHR11219:SF69">
    <property type="entry name" value="TENEURIN-A"/>
    <property type="match status" value="1"/>
</dbReference>